<dbReference type="STRING" id="37003.ENSKMAP00000001119"/>
<dbReference type="PROSITE" id="PS50088">
    <property type="entry name" value="ANK_REPEAT"/>
    <property type="match status" value="1"/>
</dbReference>
<accession>A0A3Q2ZSD3</accession>
<dbReference type="GO" id="GO:0005634">
    <property type="term" value="C:nucleus"/>
    <property type="evidence" value="ECO:0007669"/>
    <property type="project" value="TreeGrafter"/>
</dbReference>
<name>A0A3Q2ZSD3_KRYMA</name>
<evidence type="ECO:0000256" key="3">
    <source>
        <dbReference type="PROSITE-ProRule" id="PRU00023"/>
    </source>
</evidence>
<dbReference type="GO" id="GO:2000045">
    <property type="term" value="P:regulation of G1/S transition of mitotic cell cycle"/>
    <property type="evidence" value="ECO:0007669"/>
    <property type="project" value="TreeGrafter"/>
</dbReference>
<dbReference type="Proteomes" id="UP000264800">
    <property type="component" value="Unplaced"/>
</dbReference>
<dbReference type="PANTHER" id="PTHR24201">
    <property type="entry name" value="ANK_REP_REGION DOMAIN-CONTAINING PROTEIN"/>
    <property type="match status" value="1"/>
</dbReference>
<dbReference type="PANTHER" id="PTHR24201:SF8">
    <property type="entry name" value="CYCLIN-DEPENDENT KINASE 4 INHIBITOR B"/>
    <property type="match status" value="1"/>
</dbReference>
<organism evidence="4 5">
    <name type="scientific">Kryptolebias marmoratus</name>
    <name type="common">Mangrove killifish</name>
    <name type="synonym">Rivulus marmoratus</name>
    <dbReference type="NCBI Taxonomy" id="37003"/>
    <lineage>
        <taxon>Eukaryota</taxon>
        <taxon>Metazoa</taxon>
        <taxon>Chordata</taxon>
        <taxon>Craniata</taxon>
        <taxon>Vertebrata</taxon>
        <taxon>Euteleostomi</taxon>
        <taxon>Actinopterygii</taxon>
        <taxon>Neopterygii</taxon>
        <taxon>Teleostei</taxon>
        <taxon>Neoteleostei</taxon>
        <taxon>Acanthomorphata</taxon>
        <taxon>Ovalentaria</taxon>
        <taxon>Atherinomorphae</taxon>
        <taxon>Cyprinodontiformes</taxon>
        <taxon>Rivulidae</taxon>
        <taxon>Kryptolebias</taxon>
    </lineage>
</organism>
<reference evidence="4" key="1">
    <citation type="submission" date="2025-08" db="UniProtKB">
        <authorList>
            <consortium name="Ensembl"/>
        </authorList>
    </citation>
    <scope>IDENTIFICATION</scope>
</reference>
<sequence>MEDLLFRQTDQLSVIIHLARFVLDALDGGIVDSRTDGARTPLISSTLLPDSQPRCKFTELLLQKGASVNQRDGNGRTALSHACEQGYLDAMKILVRNGADPEIEDSWGNTALMYAAATGHSSVVEFLVRAFKKLGLQMDRQNRAGNSAADVAKFLGHSECVSALTNVSSRTRELRGRW</sequence>
<dbReference type="SUPFAM" id="SSF48403">
    <property type="entry name" value="Ankyrin repeat"/>
    <property type="match status" value="1"/>
</dbReference>
<dbReference type="Pfam" id="PF12796">
    <property type="entry name" value="Ank_2"/>
    <property type="match status" value="1"/>
</dbReference>
<dbReference type="GO" id="GO:0008285">
    <property type="term" value="P:negative regulation of cell population proliferation"/>
    <property type="evidence" value="ECO:0007669"/>
    <property type="project" value="TreeGrafter"/>
</dbReference>
<keyword evidence="2 3" id="KW-0040">ANK repeat</keyword>
<keyword evidence="5" id="KW-1185">Reference proteome</keyword>
<dbReference type="GO" id="GO:0005737">
    <property type="term" value="C:cytoplasm"/>
    <property type="evidence" value="ECO:0007669"/>
    <property type="project" value="TreeGrafter"/>
</dbReference>
<reference evidence="4" key="2">
    <citation type="submission" date="2025-09" db="UniProtKB">
        <authorList>
            <consortium name="Ensembl"/>
        </authorList>
    </citation>
    <scope>IDENTIFICATION</scope>
</reference>
<dbReference type="InterPro" id="IPR036770">
    <property type="entry name" value="Ankyrin_rpt-contain_sf"/>
</dbReference>
<evidence type="ECO:0000256" key="1">
    <source>
        <dbReference type="ARBA" id="ARBA00022737"/>
    </source>
</evidence>
<proteinExistence type="predicted"/>
<protein>
    <submittedName>
        <fullName evidence="4">Uncharacterized protein</fullName>
    </submittedName>
</protein>
<dbReference type="SMART" id="SM00248">
    <property type="entry name" value="ANK"/>
    <property type="match status" value="3"/>
</dbReference>
<dbReference type="Gene3D" id="1.25.40.20">
    <property type="entry name" value="Ankyrin repeat-containing domain"/>
    <property type="match status" value="2"/>
</dbReference>
<dbReference type="InterPro" id="IPR002110">
    <property type="entry name" value="Ankyrin_rpt"/>
</dbReference>
<dbReference type="OMA" id="ARTECGW"/>
<evidence type="ECO:0000313" key="5">
    <source>
        <dbReference type="Proteomes" id="UP000264800"/>
    </source>
</evidence>
<dbReference type="InterPro" id="IPR050776">
    <property type="entry name" value="Ank_Repeat/CDKN_Inhibitor"/>
</dbReference>
<evidence type="ECO:0000256" key="2">
    <source>
        <dbReference type="ARBA" id="ARBA00023043"/>
    </source>
</evidence>
<dbReference type="GeneTree" id="ENSGT00940000163025"/>
<dbReference type="AlphaFoldDB" id="A0A3Q2ZSD3"/>
<dbReference type="GO" id="GO:0019901">
    <property type="term" value="F:protein kinase binding"/>
    <property type="evidence" value="ECO:0007669"/>
    <property type="project" value="TreeGrafter"/>
</dbReference>
<dbReference type="Ensembl" id="ENSKMAT00000001154.1">
    <property type="protein sequence ID" value="ENSKMAP00000001119.1"/>
    <property type="gene ID" value="ENSKMAG00000000889.1"/>
</dbReference>
<dbReference type="PROSITE" id="PS50297">
    <property type="entry name" value="ANK_REP_REGION"/>
    <property type="match status" value="1"/>
</dbReference>
<evidence type="ECO:0000313" key="4">
    <source>
        <dbReference type="Ensembl" id="ENSKMAP00000001119.1"/>
    </source>
</evidence>
<keyword evidence="1" id="KW-0677">Repeat</keyword>
<feature type="repeat" description="ANK" evidence="3">
    <location>
        <begin position="74"/>
        <end position="106"/>
    </location>
</feature>
<dbReference type="GO" id="GO:0004861">
    <property type="term" value="F:cyclin-dependent protein serine/threonine kinase inhibitor activity"/>
    <property type="evidence" value="ECO:0007669"/>
    <property type="project" value="TreeGrafter"/>
</dbReference>